<feature type="region of interest" description="Disordered" evidence="1">
    <location>
        <begin position="1"/>
        <end position="22"/>
    </location>
</feature>
<organism evidence="2 3">
    <name type="scientific">Plasmodium yoelii 17X</name>
    <dbReference type="NCBI Taxonomy" id="1323249"/>
    <lineage>
        <taxon>Eukaryota</taxon>
        <taxon>Sar</taxon>
        <taxon>Alveolata</taxon>
        <taxon>Apicomplexa</taxon>
        <taxon>Aconoidasida</taxon>
        <taxon>Haemosporida</taxon>
        <taxon>Plasmodiidae</taxon>
        <taxon>Plasmodium</taxon>
        <taxon>Plasmodium (Vinckeia)</taxon>
    </lineage>
</organism>
<dbReference type="Proteomes" id="UP000018538">
    <property type="component" value="Unassembled WGS sequence"/>
</dbReference>
<sequence length="56" mass="6295">YKGNEPFGDKPLGNGGNKNKYSLLTNQVKNGAHEKYNESKGCLDQKVRKSNKKKLK</sequence>
<dbReference type="AlphaFoldDB" id="V7PD59"/>
<proteinExistence type="predicted"/>
<keyword evidence="3" id="KW-1185">Reference proteome</keyword>
<accession>V7PD59</accession>
<protein>
    <submittedName>
        <fullName evidence="2">Uncharacterized protein</fullName>
    </submittedName>
</protein>
<feature type="region of interest" description="Disordered" evidence="1">
    <location>
        <begin position="35"/>
        <end position="56"/>
    </location>
</feature>
<evidence type="ECO:0000256" key="1">
    <source>
        <dbReference type="SAM" id="MobiDB-lite"/>
    </source>
</evidence>
<dbReference type="EMBL" id="KI635806">
    <property type="protein sequence ID" value="ETB57364.1"/>
    <property type="molecule type" value="Genomic_DNA"/>
</dbReference>
<gene>
    <name evidence="2" type="ORF">YYC_04868</name>
</gene>
<name>V7PD59_PLAYE</name>
<evidence type="ECO:0000313" key="2">
    <source>
        <dbReference type="EMBL" id="ETB57364.1"/>
    </source>
</evidence>
<evidence type="ECO:0000313" key="3">
    <source>
        <dbReference type="Proteomes" id="UP000018538"/>
    </source>
</evidence>
<feature type="non-terminal residue" evidence="2">
    <location>
        <position position="1"/>
    </location>
</feature>
<reference evidence="2 3" key="1">
    <citation type="submission" date="2013-11" db="EMBL/GenBank/DDBJ databases">
        <title>The Genome Sequence of Plasmodium yoelii 17X.</title>
        <authorList>
            <consortium name="The Broad Institute Genomics Platform"/>
            <consortium name="The Broad Institute Genome Sequencing Center for Infectious Disease"/>
            <person name="Neafsey D."/>
            <person name="Adams J."/>
            <person name="Walker B."/>
            <person name="Young S.K."/>
            <person name="Zeng Q."/>
            <person name="Gargeya S."/>
            <person name="Fitzgerald M."/>
            <person name="Haas B."/>
            <person name="Abouelleil A."/>
            <person name="Alvarado L."/>
            <person name="Chapman S.B."/>
            <person name="Gainer-Dewar J."/>
            <person name="Goldberg J."/>
            <person name="Griggs A."/>
            <person name="Gujja S."/>
            <person name="Hansen M."/>
            <person name="Howarth C."/>
            <person name="Imamovic A."/>
            <person name="Ireland A."/>
            <person name="Larimer J."/>
            <person name="McCowan C."/>
            <person name="Murphy C."/>
            <person name="Pearson M."/>
            <person name="Poon T.W."/>
            <person name="Priest M."/>
            <person name="Roberts A."/>
            <person name="Saif S."/>
            <person name="Shea T."/>
            <person name="Sykes S."/>
            <person name="Wortman J."/>
            <person name="Nusbaum C."/>
            <person name="Birren B."/>
        </authorList>
    </citation>
    <scope>NUCLEOTIDE SEQUENCE [LARGE SCALE GENOMIC DNA]</scope>
    <source>
        <strain evidence="2 3">17X</strain>
    </source>
</reference>
<feature type="compositionally biased region" description="Basic and acidic residues" evidence="1">
    <location>
        <begin position="35"/>
        <end position="47"/>
    </location>
</feature>